<dbReference type="Gene3D" id="2.60.120.260">
    <property type="entry name" value="Galactose-binding domain-like"/>
    <property type="match status" value="1"/>
</dbReference>
<dbReference type="STRING" id="1075417.SAMN05421823_101459"/>
<dbReference type="RefSeq" id="WP_143017068.1">
    <property type="nucleotide sequence ID" value="NZ_FNFO01000001.1"/>
</dbReference>
<accession>A0A1G8XSA4</accession>
<keyword evidence="2" id="KW-1185">Reference proteome</keyword>
<evidence type="ECO:0000313" key="1">
    <source>
        <dbReference type="EMBL" id="SDJ93373.1"/>
    </source>
</evidence>
<dbReference type="AlphaFoldDB" id="A0A1G8XSA4"/>
<protein>
    <submittedName>
        <fullName evidence="1">Uncharacterized protein</fullName>
    </submittedName>
</protein>
<organism evidence="1 2">
    <name type="scientific">Catalinimonas alkaloidigena</name>
    <dbReference type="NCBI Taxonomy" id="1075417"/>
    <lineage>
        <taxon>Bacteria</taxon>
        <taxon>Pseudomonadati</taxon>
        <taxon>Bacteroidota</taxon>
        <taxon>Cytophagia</taxon>
        <taxon>Cytophagales</taxon>
        <taxon>Catalimonadaceae</taxon>
        <taxon>Catalinimonas</taxon>
    </lineage>
</organism>
<gene>
    <name evidence="1" type="ORF">SAMN05421823_101459</name>
</gene>
<sequence length="203" mass="23058">MNHLFVTTRYVSRSLQPLGCFVLCSFLCLGIASCQNEDEIGQLITDPSLDLKPGKNFPDSWFYWVNESPHEFFWLPKEPESNDYYLGFENSVFDTVHYSFYAQSILTPIPKGKQLTLRAKVKAENLVGEGLNLAIRCDGPQGIIKFVSTRDQAPIQGNFDWKEFNVVLDEVPEETNVIAVLVLYLNATTGRASFDDVTLTYKR</sequence>
<dbReference type="EMBL" id="FNFO01000001">
    <property type="protein sequence ID" value="SDJ93373.1"/>
    <property type="molecule type" value="Genomic_DNA"/>
</dbReference>
<evidence type="ECO:0000313" key="2">
    <source>
        <dbReference type="Proteomes" id="UP000198510"/>
    </source>
</evidence>
<reference evidence="1 2" key="1">
    <citation type="submission" date="2016-10" db="EMBL/GenBank/DDBJ databases">
        <authorList>
            <person name="de Groot N.N."/>
        </authorList>
    </citation>
    <scope>NUCLEOTIDE SEQUENCE [LARGE SCALE GENOMIC DNA]</scope>
    <source>
        <strain evidence="1 2">DSM 25186</strain>
    </source>
</reference>
<name>A0A1G8XSA4_9BACT</name>
<proteinExistence type="predicted"/>
<dbReference type="Proteomes" id="UP000198510">
    <property type="component" value="Unassembled WGS sequence"/>
</dbReference>
<dbReference type="OrthoDB" id="5295861at2"/>